<gene>
    <name evidence="1" type="ORF">PQU94_03680</name>
</gene>
<comment type="caution">
    <text evidence="1">The sequence shown here is derived from an EMBL/GenBank/DDBJ whole genome shotgun (WGS) entry which is preliminary data.</text>
</comment>
<protein>
    <submittedName>
        <fullName evidence="1">Uncharacterized protein</fullName>
    </submittedName>
</protein>
<dbReference type="RefSeq" id="WP_272740149.1">
    <property type="nucleotide sequence ID" value="NZ_JAQQKW010000002.1"/>
</dbReference>
<accession>A0ABT5IB20</accession>
<reference evidence="1 2" key="1">
    <citation type="submission" date="2023-01" db="EMBL/GenBank/DDBJ databases">
        <title>Novel species of the genus Asticcacaulis isolated from rivers.</title>
        <authorList>
            <person name="Lu H."/>
        </authorList>
    </citation>
    <scope>NUCLEOTIDE SEQUENCE [LARGE SCALE GENOMIC DNA]</scope>
    <source>
        <strain evidence="1 2">DXS10W</strain>
    </source>
</reference>
<organism evidence="1 2">
    <name type="scientific">Asticcacaulis currens</name>
    <dbReference type="NCBI Taxonomy" id="2984210"/>
    <lineage>
        <taxon>Bacteria</taxon>
        <taxon>Pseudomonadati</taxon>
        <taxon>Pseudomonadota</taxon>
        <taxon>Alphaproteobacteria</taxon>
        <taxon>Caulobacterales</taxon>
        <taxon>Caulobacteraceae</taxon>
        <taxon>Asticcacaulis</taxon>
    </lineage>
</organism>
<keyword evidence="2" id="KW-1185">Reference proteome</keyword>
<sequence>MKLLEIDMPNGEDRIDEVLNHFYKSEDCLDLKMSILSKNEIISRRALYITSELGIKCCSCLSAILKNVNHPHEKARLFVLSSIFDCINYLNSSDICVLFSMFDDVSDLVKGSLISLLSKIDANLIFEGAKLFLAYNKLDLDAELLFTPAIVDEIIQMLNKSNRFILFLGYVFLLKFHLSGEDISSVLELCDVPKIVRELLFA</sequence>
<evidence type="ECO:0000313" key="1">
    <source>
        <dbReference type="EMBL" id="MDC7693381.1"/>
    </source>
</evidence>
<dbReference type="Proteomes" id="UP001216595">
    <property type="component" value="Unassembled WGS sequence"/>
</dbReference>
<evidence type="ECO:0000313" key="2">
    <source>
        <dbReference type="Proteomes" id="UP001216595"/>
    </source>
</evidence>
<name>A0ABT5IB20_9CAUL</name>
<dbReference type="EMBL" id="JAQQKW010000002">
    <property type="protein sequence ID" value="MDC7693381.1"/>
    <property type="molecule type" value="Genomic_DNA"/>
</dbReference>
<proteinExistence type="predicted"/>